<feature type="signal peptide" evidence="1">
    <location>
        <begin position="1"/>
        <end position="19"/>
    </location>
</feature>
<organism evidence="2 3">
    <name type="scientific">Herbaspirillum hiltneri N3</name>
    <dbReference type="NCBI Taxonomy" id="1262470"/>
    <lineage>
        <taxon>Bacteria</taxon>
        <taxon>Pseudomonadati</taxon>
        <taxon>Pseudomonadota</taxon>
        <taxon>Betaproteobacteria</taxon>
        <taxon>Burkholderiales</taxon>
        <taxon>Oxalobacteraceae</taxon>
        <taxon>Herbaspirillum</taxon>
    </lineage>
</organism>
<evidence type="ECO:0000313" key="2">
    <source>
        <dbReference type="EMBL" id="AKZ65561.1"/>
    </source>
</evidence>
<dbReference type="Proteomes" id="UP000063429">
    <property type="component" value="Chromosome"/>
</dbReference>
<gene>
    <name evidence="2" type="ORF">F506_21260</name>
</gene>
<reference evidence="3" key="1">
    <citation type="journal article" date="2015" name="Genome Announc.">
        <title>Complete Genome Sequence of Herbaspirillum hiltneri N3 (DSM 17495), Isolated from Surface-Sterilized Wheat Roots.</title>
        <authorList>
            <person name="Guizelini D."/>
            <person name="Saizaki P.M."/>
            <person name="Coimbra N.A."/>
            <person name="Weiss V.A."/>
            <person name="Faoro H."/>
            <person name="Sfeir M.Z."/>
            <person name="Baura V.A."/>
            <person name="Monteiro R.A."/>
            <person name="Chubatsu L.S."/>
            <person name="Souza E.M."/>
            <person name="Cruz L.M."/>
            <person name="Pedrosa F.O."/>
            <person name="Raittz R.T."/>
            <person name="Marchaukoski J.N."/>
            <person name="Steffens M.B."/>
        </authorList>
    </citation>
    <scope>NUCLEOTIDE SEQUENCE [LARGE SCALE GENOMIC DNA]</scope>
    <source>
        <strain evidence="3">N3</strain>
    </source>
</reference>
<accession>A0ABM5V762</accession>
<evidence type="ECO:0000256" key="1">
    <source>
        <dbReference type="SAM" id="SignalP"/>
    </source>
</evidence>
<protein>
    <submittedName>
        <fullName evidence="2">Uncharacterized protein</fullName>
    </submittedName>
</protein>
<evidence type="ECO:0000313" key="3">
    <source>
        <dbReference type="Proteomes" id="UP000063429"/>
    </source>
</evidence>
<sequence length="98" mass="10594">MLLLPVLLAAVTLSAPVFAAEEDVSQEDPARWYQGDDTAQLHYKTLVKEARAAGAQALQECKSLKGAEAKGCRKEARANQNSDLARAKRILKARSAAE</sequence>
<keyword evidence="1" id="KW-0732">Signal</keyword>
<dbReference type="EMBL" id="CP011409">
    <property type="protein sequence ID" value="AKZ65561.1"/>
    <property type="molecule type" value="Genomic_DNA"/>
</dbReference>
<name>A0ABM5V762_9BURK</name>
<keyword evidence="3" id="KW-1185">Reference proteome</keyword>
<proteinExistence type="predicted"/>
<feature type="chain" id="PRO_5045748522" evidence="1">
    <location>
        <begin position="20"/>
        <end position="98"/>
    </location>
</feature>